<organism evidence="2">
    <name type="scientific">Bradyrhizobium barranii subsp. barranii</name>
    <dbReference type="NCBI Taxonomy" id="2823807"/>
    <lineage>
        <taxon>Bacteria</taxon>
        <taxon>Pseudomonadati</taxon>
        <taxon>Pseudomonadota</taxon>
        <taxon>Alphaproteobacteria</taxon>
        <taxon>Hyphomicrobiales</taxon>
        <taxon>Nitrobacteraceae</taxon>
        <taxon>Bradyrhizobium</taxon>
        <taxon>Bradyrhizobium barranii</taxon>
    </lineage>
</organism>
<feature type="domain" description="TIR" evidence="1">
    <location>
        <begin position="7"/>
        <end position="167"/>
    </location>
</feature>
<protein>
    <recommendedName>
        <fullName evidence="1">TIR domain-containing protein</fullName>
    </recommendedName>
</protein>
<evidence type="ECO:0000313" key="4">
    <source>
        <dbReference type="Proteomes" id="UP000564836"/>
    </source>
</evidence>
<name>A0A7Z0TS23_9BRAD</name>
<dbReference type="SUPFAM" id="SSF52200">
    <property type="entry name" value="Toll/Interleukin receptor TIR domain"/>
    <property type="match status" value="1"/>
</dbReference>
<dbReference type="InterPro" id="IPR035897">
    <property type="entry name" value="Toll_tir_struct_dom_sf"/>
</dbReference>
<dbReference type="InterPro" id="IPR000157">
    <property type="entry name" value="TIR_dom"/>
</dbReference>
<dbReference type="EMBL" id="CP088280">
    <property type="protein sequence ID" value="UGX92335.1"/>
    <property type="molecule type" value="Genomic_DNA"/>
</dbReference>
<reference evidence="3 4" key="1">
    <citation type="journal article" date="2017" name="Syst. Appl. Microbiol.">
        <title>Soybeans inoculated with root zone soils of Canadian native legumes harbour diverse and novel Bradyrhizobium spp. that possess agricultural potential.</title>
        <authorList>
            <person name="Bromfield E.S.P."/>
            <person name="Cloutier S."/>
            <person name="Tambong J.T."/>
            <person name="Tran Thi T.V."/>
        </authorList>
    </citation>
    <scope>NUCLEOTIDE SEQUENCE [LARGE SCALE GENOMIC DNA]</scope>
    <source>
        <strain evidence="3 4">323S2</strain>
    </source>
</reference>
<dbReference type="GO" id="GO:0007165">
    <property type="term" value="P:signal transduction"/>
    <property type="evidence" value="ECO:0007669"/>
    <property type="project" value="InterPro"/>
</dbReference>
<proteinExistence type="predicted"/>
<reference evidence="2" key="2">
    <citation type="submission" date="2020-06" db="EMBL/GenBank/DDBJ databases">
        <title>Whole Genome Sequence of Bradyrhizobium sp. Strain 323S2.</title>
        <authorList>
            <person name="Bromfield E.S.P."/>
        </authorList>
    </citation>
    <scope>NUCLEOTIDE SEQUENCE [LARGE SCALE GENOMIC DNA]</scope>
    <source>
        <strain evidence="2">323S2</strain>
    </source>
</reference>
<dbReference type="EMBL" id="JACBFH010000001">
    <property type="protein sequence ID" value="NYY91669.1"/>
    <property type="molecule type" value="Genomic_DNA"/>
</dbReference>
<accession>A0A7Z0TS23</accession>
<evidence type="ECO:0000313" key="3">
    <source>
        <dbReference type="EMBL" id="UGX92335.1"/>
    </source>
</evidence>
<evidence type="ECO:0000259" key="1">
    <source>
        <dbReference type="PROSITE" id="PS50104"/>
    </source>
</evidence>
<dbReference type="Gene3D" id="3.40.50.10140">
    <property type="entry name" value="Toll/interleukin-1 receptor homology (TIR) domain"/>
    <property type="match status" value="1"/>
</dbReference>
<dbReference type="RefSeq" id="WP_166349450.1">
    <property type="nucleotide sequence ID" value="NZ_CP088280.1"/>
</dbReference>
<gene>
    <name evidence="3" type="ORF">G6321_00042585</name>
    <name evidence="2" type="ORF">G6321_25775</name>
</gene>
<dbReference type="AlphaFoldDB" id="A0A7Z0TS23"/>
<sequence length="486" mass="55579">MAYVADFEWDIFISYPMEAEAWTRRFAADLLDGTELPAAIAPRIYFAGRDWRLGGTSDDMLEAARKSALFVAVLTRDSLSEHHKRFLTQEMDNFQKSGPIKDRFCPIPLHPISSSQLKEAMATTNPEAFWNTNLTFFYDDGDGIPLRLKPDSEPRPGEYSKRVQKVAYQLRELLEKLRSSRSEEVRINSHGPFAGTTVFLARKDAETYIESEWLAVRNTLLSDGSAVVPTFERNDDRRYTDVELLERADLFVQLFHGLDRLEDAKAQLKAAEAEAELRKSKTGKLLPILRWRKKHFNATGDTNLVVNLLEEDQKFCQGAQTGTLEEFKLAISDKLQESRNPPHHPPLTDSQPYLYITADKSDRDLAIKIQARAREQTLADVMTRDETRQRDDFIEGLTRASGIIFLYGNAEARFIEAWSKEFIRNAGLSKLLPKFKNRKWLYLAPPEKGQSGELMLPFDLRVEGSQTEFTLEGIEKICAELRSVCR</sequence>
<reference evidence="3 4" key="3">
    <citation type="journal article" date="2022" name="Int. J. Syst. Evol. Microbiol.">
        <title>Strains of Bradyrhizobium barranii sp. nov. associated with legumes native to Canada are symbionts of soybeans and belong to different subspecies (subsp. barranii subsp. nov. and subsp. apii subsp. nov.) and symbiovars (sv. glycinearum and sv. septentrionale).</title>
        <authorList>
            <person name="Bromfield E.S.P."/>
            <person name="Cloutier S."/>
            <person name="Wasai-Hara S."/>
            <person name="Minamisawa K."/>
        </authorList>
    </citation>
    <scope>NUCLEOTIDE SEQUENCE [LARGE SCALE GENOMIC DNA]</scope>
    <source>
        <strain evidence="3 4">323S2</strain>
    </source>
</reference>
<dbReference type="Proteomes" id="UP000564836">
    <property type="component" value="Chromosome"/>
</dbReference>
<dbReference type="PROSITE" id="PS50104">
    <property type="entry name" value="TIR"/>
    <property type="match status" value="1"/>
</dbReference>
<evidence type="ECO:0000313" key="2">
    <source>
        <dbReference type="EMBL" id="NYY91669.1"/>
    </source>
</evidence>